<dbReference type="InterPro" id="IPR010079">
    <property type="entry name" value="Xanthine_PRibTrfase"/>
</dbReference>
<dbReference type="GO" id="GO:0032265">
    <property type="term" value="P:XMP salvage"/>
    <property type="evidence" value="ECO:0007669"/>
    <property type="project" value="UniProtKB-UniRule"/>
</dbReference>
<accession>A0A414PRE5</accession>
<feature type="binding site" evidence="5">
    <location>
        <position position="27"/>
    </location>
    <ligand>
        <name>xanthine</name>
        <dbReference type="ChEBI" id="CHEBI:17712"/>
    </ligand>
</feature>
<comment type="function">
    <text evidence="5">Converts the preformed base xanthine, a product of nucleic acid breakdown, to xanthosine 5'-monophosphate (XMP), so it can be reused for RNA or DNA synthesis.</text>
</comment>
<dbReference type="Pfam" id="PF00156">
    <property type="entry name" value="Pribosyltran"/>
    <property type="match status" value="1"/>
</dbReference>
<dbReference type="EMBL" id="QRHL01000018">
    <property type="protein sequence ID" value="RHF71109.1"/>
    <property type="molecule type" value="Genomic_DNA"/>
</dbReference>
<comment type="catalytic activity">
    <reaction evidence="5">
        <text>XMP + diphosphate = xanthine + 5-phospho-alpha-D-ribose 1-diphosphate</text>
        <dbReference type="Rhea" id="RHEA:10800"/>
        <dbReference type="ChEBI" id="CHEBI:17712"/>
        <dbReference type="ChEBI" id="CHEBI:33019"/>
        <dbReference type="ChEBI" id="CHEBI:57464"/>
        <dbReference type="ChEBI" id="CHEBI:58017"/>
        <dbReference type="EC" id="2.4.2.22"/>
    </reaction>
</comment>
<dbReference type="NCBIfam" id="NF006671">
    <property type="entry name" value="PRK09219.1"/>
    <property type="match status" value="1"/>
</dbReference>
<evidence type="ECO:0000313" key="9">
    <source>
        <dbReference type="Proteomes" id="UP000284676"/>
    </source>
</evidence>
<comment type="subunit">
    <text evidence="5">Homodimer.</text>
</comment>
<dbReference type="AlphaFoldDB" id="A0A414PRE5"/>
<evidence type="ECO:0000256" key="5">
    <source>
        <dbReference type="HAMAP-Rule" id="MF_01184"/>
    </source>
</evidence>
<feature type="binding site" evidence="5">
    <location>
        <position position="20"/>
    </location>
    <ligand>
        <name>xanthine</name>
        <dbReference type="ChEBI" id="CHEBI:17712"/>
    </ligand>
</feature>
<evidence type="ECO:0000256" key="2">
    <source>
        <dbReference type="ARBA" id="ARBA00022676"/>
    </source>
</evidence>
<feature type="domain" description="Phosphoribosyltransferase" evidence="7">
    <location>
        <begin position="52"/>
        <end position="156"/>
    </location>
</feature>
<dbReference type="RefSeq" id="WP_005885580.1">
    <property type="nucleotide sequence ID" value="NZ_CABMMQ010000002.1"/>
</dbReference>
<keyword evidence="2 5" id="KW-0328">Glycosyltransferase</keyword>
<feature type="binding site" evidence="5">
    <location>
        <begin position="127"/>
        <end position="131"/>
    </location>
    <ligand>
        <name>5-phospho-alpha-D-ribose 1-diphosphate</name>
        <dbReference type="ChEBI" id="CHEBI:58017"/>
    </ligand>
</feature>
<dbReference type="InterPro" id="IPR000836">
    <property type="entry name" value="PRTase_dom"/>
</dbReference>
<evidence type="ECO:0000256" key="4">
    <source>
        <dbReference type="ARBA" id="ARBA00022726"/>
    </source>
</evidence>
<dbReference type="Proteomes" id="UP000284676">
    <property type="component" value="Unassembled WGS sequence"/>
</dbReference>
<evidence type="ECO:0000256" key="1">
    <source>
        <dbReference type="ARBA" id="ARBA00022490"/>
    </source>
</evidence>
<dbReference type="GO" id="GO:0046110">
    <property type="term" value="P:xanthine metabolic process"/>
    <property type="evidence" value="ECO:0007669"/>
    <property type="project" value="UniProtKB-UniRule"/>
</dbReference>
<dbReference type="GeneID" id="62763699"/>
<dbReference type="PANTHER" id="PTHR43864:SF1">
    <property type="entry name" value="XANTHINE PHOSPHORIBOSYLTRANSFERASE"/>
    <property type="match status" value="1"/>
</dbReference>
<comment type="subcellular location">
    <subcellularLocation>
        <location evidence="5">Cytoplasm</location>
    </subcellularLocation>
</comment>
<dbReference type="HAMAP" id="MF_01184">
    <property type="entry name" value="XPRTase"/>
    <property type="match status" value="1"/>
</dbReference>
<protein>
    <recommendedName>
        <fullName evidence="5 6">Xanthine phosphoribosyltransferase</fullName>
        <shortName evidence="5">XPRTase</shortName>
        <ecNumber evidence="5 6">2.4.2.22</ecNumber>
    </recommendedName>
</protein>
<feature type="binding site" evidence="5">
    <location>
        <position position="155"/>
    </location>
    <ligand>
        <name>xanthine</name>
        <dbReference type="ChEBI" id="CHEBI:17712"/>
    </ligand>
</feature>
<dbReference type="UniPathway" id="UPA00602">
    <property type="reaction ID" value="UER00658"/>
</dbReference>
<evidence type="ECO:0000313" key="8">
    <source>
        <dbReference type="EMBL" id="RHF71109.1"/>
    </source>
</evidence>
<dbReference type="GO" id="GO:0006166">
    <property type="term" value="P:purine ribonucleoside salvage"/>
    <property type="evidence" value="ECO:0007669"/>
    <property type="project" value="UniProtKB-KW"/>
</dbReference>
<dbReference type="NCBIfam" id="TIGR01744">
    <property type="entry name" value="XPRTase"/>
    <property type="match status" value="1"/>
</dbReference>
<comment type="pathway">
    <text evidence="5">Purine metabolism; XMP biosynthesis via salvage pathway; XMP from xanthine: step 1/1.</text>
</comment>
<comment type="caution">
    <text evidence="8">The sequence shown here is derived from an EMBL/GenBank/DDBJ whole genome shotgun (WGS) entry which is preliminary data.</text>
</comment>
<keyword evidence="1 5" id="KW-0963">Cytoplasm</keyword>
<dbReference type="PANTHER" id="PTHR43864">
    <property type="entry name" value="HYPOXANTHINE/GUANINE PHOSPHORIBOSYLTRANSFERASE"/>
    <property type="match status" value="1"/>
</dbReference>
<dbReference type="EC" id="2.4.2.22" evidence="5 6"/>
<name>A0A414PRE5_FUSMR</name>
<reference evidence="8 9" key="1">
    <citation type="submission" date="2018-08" db="EMBL/GenBank/DDBJ databases">
        <title>A genome reference for cultivated species of the human gut microbiota.</title>
        <authorList>
            <person name="Zou Y."/>
            <person name="Xue W."/>
            <person name="Luo G."/>
        </authorList>
    </citation>
    <scope>NUCLEOTIDE SEQUENCE [LARGE SCALE GENOMIC DNA]</scope>
    <source>
        <strain evidence="8 9">AM25-1</strain>
    </source>
</reference>
<evidence type="ECO:0000256" key="3">
    <source>
        <dbReference type="ARBA" id="ARBA00022679"/>
    </source>
</evidence>
<dbReference type="InterPro" id="IPR050118">
    <property type="entry name" value="Pur/Pyrimidine_PRTase"/>
</dbReference>
<dbReference type="SUPFAM" id="SSF53271">
    <property type="entry name" value="PRTase-like"/>
    <property type="match status" value="1"/>
</dbReference>
<dbReference type="CDD" id="cd06223">
    <property type="entry name" value="PRTases_typeI"/>
    <property type="match status" value="1"/>
</dbReference>
<dbReference type="Gene3D" id="3.40.50.2020">
    <property type="match status" value="1"/>
</dbReference>
<evidence type="ECO:0000256" key="6">
    <source>
        <dbReference type="NCBIfam" id="TIGR01744"/>
    </source>
</evidence>
<sequence>MELLKDYILNNGKTIGSKILKVDSFLNHQIDPVLMMKMGEEFKRRFEGVEINKILTIEASGIAIGLAAAYAFHVPLVFAKKKVPSTMSDFYTTTVFSFTKNQDYTICVGKEFLKPEDKVLIIDDFLAMGNAVLGLKELVEMAGAQVMGAGIAVTKGFQGGEKMLQEQGIRVESLAVVDSLENGEINFR</sequence>
<comment type="similarity">
    <text evidence="5">Belongs to the purine/pyrimidine phosphoribosyltransferase family. Xpt subfamily.</text>
</comment>
<evidence type="ECO:0000259" key="7">
    <source>
        <dbReference type="Pfam" id="PF00156"/>
    </source>
</evidence>
<gene>
    <name evidence="5" type="primary">xpt</name>
    <name evidence="8" type="ORF">DW663_09340</name>
</gene>
<dbReference type="GO" id="GO:0000310">
    <property type="term" value="F:xanthine phosphoribosyltransferase activity"/>
    <property type="evidence" value="ECO:0007669"/>
    <property type="project" value="UniProtKB-UniRule"/>
</dbReference>
<organism evidence="8 9">
    <name type="scientific">Fusobacterium mortiferum</name>
    <dbReference type="NCBI Taxonomy" id="850"/>
    <lineage>
        <taxon>Bacteria</taxon>
        <taxon>Fusobacteriati</taxon>
        <taxon>Fusobacteriota</taxon>
        <taxon>Fusobacteriia</taxon>
        <taxon>Fusobacteriales</taxon>
        <taxon>Fusobacteriaceae</taxon>
        <taxon>Fusobacterium</taxon>
    </lineage>
</organism>
<proteinExistence type="inferred from homology"/>
<dbReference type="InterPro" id="IPR029057">
    <property type="entry name" value="PRTase-like"/>
</dbReference>
<keyword evidence="4 5" id="KW-0660">Purine salvage</keyword>
<keyword evidence="3 5" id="KW-0808">Transferase</keyword>
<dbReference type="GO" id="GO:0005737">
    <property type="term" value="C:cytoplasm"/>
    <property type="evidence" value="ECO:0007669"/>
    <property type="project" value="UniProtKB-SubCell"/>
</dbReference>